<dbReference type="SUPFAM" id="SSF53822">
    <property type="entry name" value="Periplasmic binding protein-like I"/>
    <property type="match status" value="1"/>
</dbReference>
<dbReference type="CDD" id="cd15283">
    <property type="entry name" value="7tmC_V2R_pheromone"/>
    <property type="match status" value="1"/>
</dbReference>
<dbReference type="Ensembl" id="ENSPTXT00000024189.1">
    <property type="protein sequence ID" value="ENSPTXP00000023461.1"/>
    <property type="gene ID" value="ENSPTXG00000016296.1"/>
</dbReference>
<dbReference type="FunFam" id="3.40.50.2300:FF:000024">
    <property type="entry name" value="Vomeronasal 2, receptor 73"/>
    <property type="match status" value="1"/>
</dbReference>
<dbReference type="InterPro" id="IPR017979">
    <property type="entry name" value="GPCR_3_CS"/>
</dbReference>
<dbReference type="Pfam" id="PF07562">
    <property type="entry name" value="NCD3G"/>
    <property type="match status" value="1"/>
</dbReference>
<proteinExistence type="predicted"/>
<dbReference type="InterPro" id="IPR017978">
    <property type="entry name" value="GPCR_3_C"/>
</dbReference>
<dbReference type="PRINTS" id="PR00248">
    <property type="entry name" value="GPCRMGR"/>
</dbReference>
<dbReference type="InterPro" id="IPR000068">
    <property type="entry name" value="GPCR_3_Ca_sens_rcpt-rel"/>
</dbReference>
<dbReference type="PANTHER" id="PTHR24061:SF599">
    <property type="entry name" value="G-PROTEIN COUPLED RECEPTORS FAMILY 3 PROFILE DOMAIN-CONTAINING PROTEIN"/>
    <property type="match status" value="1"/>
</dbReference>
<reference evidence="13" key="2">
    <citation type="submission" date="2025-09" db="UniProtKB">
        <authorList>
            <consortium name="Ensembl"/>
        </authorList>
    </citation>
    <scope>IDENTIFICATION</scope>
</reference>
<evidence type="ECO:0000256" key="9">
    <source>
        <dbReference type="ARBA" id="ARBA00023180"/>
    </source>
</evidence>
<dbReference type="PANTHER" id="PTHR24061">
    <property type="entry name" value="CALCIUM-SENSING RECEPTOR-RELATED"/>
    <property type="match status" value="1"/>
</dbReference>
<dbReference type="InterPro" id="IPR011500">
    <property type="entry name" value="GPCR_3_9-Cys_dom"/>
</dbReference>
<dbReference type="GO" id="GO:0005886">
    <property type="term" value="C:plasma membrane"/>
    <property type="evidence" value="ECO:0007669"/>
    <property type="project" value="UniProtKB-SubCell"/>
</dbReference>
<dbReference type="AlphaFoldDB" id="A0A670ZKR8"/>
<evidence type="ECO:0000313" key="13">
    <source>
        <dbReference type="Ensembl" id="ENSPTXP00000023461.1"/>
    </source>
</evidence>
<organism evidence="13 14">
    <name type="scientific">Pseudonaja textilis</name>
    <name type="common">Eastern brown snake</name>
    <dbReference type="NCBI Taxonomy" id="8673"/>
    <lineage>
        <taxon>Eukaryota</taxon>
        <taxon>Metazoa</taxon>
        <taxon>Chordata</taxon>
        <taxon>Craniata</taxon>
        <taxon>Vertebrata</taxon>
        <taxon>Euteleostomi</taxon>
        <taxon>Lepidosauria</taxon>
        <taxon>Squamata</taxon>
        <taxon>Bifurcata</taxon>
        <taxon>Unidentata</taxon>
        <taxon>Episquamata</taxon>
        <taxon>Toxicofera</taxon>
        <taxon>Serpentes</taxon>
        <taxon>Colubroidea</taxon>
        <taxon>Elapidae</taxon>
        <taxon>Hydrophiinae</taxon>
        <taxon>Pseudonaja</taxon>
    </lineage>
</organism>
<evidence type="ECO:0000256" key="11">
    <source>
        <dbReference type="SAM" id="Phobius"/>
    </source>
</evidence>
<name>A0A670ZKR8_PSETE</name>
<keyword evidence="3 11" id="KW-0812">Transmembrane</keyword>
<dbReference type="InterPro" id="IPR004073">
    <property type="entry name" value="GPCR_3_vmron_rcpt_2"/>
</dbReference>
<feature type="transmembrane region" description="Helical" evidence="11">
    <location>
        <begin position="730"/>
        <end position="752"/>
    </location>
</feature>
<feature type="domain" description="G-protein coupled receptors family 3 profile" evidence="12">
    <location>
        <begin position="510"/>
        <end position="765"/>
    </location>
</feature>
<comment type="subcellular location">
    <subcellularLocation>
        <location evidence="1">Cell membrane</location>
        <topology evidence="1">Multi-pass membrane protein</topology>
    </subcellularLocation>
</comment>
<reference evidence="13" key="1">
    <citation type="submission" date="2025-08" db="UniProtKB">
        <authorList>
            <consortium name="Ensembl"/>
        </authorList>
    </citation>
    <scope>IDENTIFICATION</scope>
</reference>
<evidence type="ECO:0000256" key="2">
    <source>
        <dbReference type="ARBA" id="ARBA00022475"/>
    </source>
</evidence>
<evidence type="ECO:0000313" key="14">
    <source>
        <dbReference type="Proteomes" id="UP000472273"/>
    </source>
</evidence>
<keyword evidence="9" id="KW-0325">Glycoprotein</keyword>
<evidence type="ECO:0000256" key="8">
    <source>
        <dbReference type="ARBA" id="ARBA00023170"/>
    </source>
</evidence>
<dbReference type="Pfam" id="PF00003">
    <property type="entry name" value="7tm_3"/>
    <property type="match status" value="1"/>
</dbReference>
<dbReference type="GO" id="GO:0004930">
    <property type="term" value="F:G protein-coupled receptor activity"/>
    <property type="evidence" value="ECO:0007669"/>
    <property type="project" value="UniProtKB-KW"/>
</dbReference>
<dbReference type="PROSITE" id="PS00981">
    <property type="entry name" value="G_PROTEIN_RECEP_F3_3"/>
    <property type="match status" value="1"/>
</dbReference>
<dbReference type="PRINTS" id="PR01535">
    <property type="entry name" value="VOMERONASL2R"/>
</dbReference>
<dbReference type="OMA" id="TKMFYCV"/>
<feature type="transmembrane region" description="Helical" evidence="11">
    <location>
        <begin position="547"/>
        <end position="567"/>
    </location>
</feature>
<dbReference type="Pfam" id="PF01094">
    <property type="entry name" value="ANF_receptor"/>
    <property type="match status" value="1"/>
</dbReference>
<protein>
    <recommendedName>
        <fullName evidence="12">G-protein coupled receptors family 3 profile domain-containing protein</fullName>
    </recommendedName>
</protein>
<dbReference type="Gene3D" id="2.10.50.30">
    <property type="entry name" value="GPCR, family 3, nine cysteines domain"/>
    <property type="match status" value="1"/>
</dbReference>
<evidence type="ECO:0000256" key="1">
    <source>
        <dbReference type="ARBA" id="ARBA00004651"/>
    </source>
</evidence>
<dbReference type="InterPro" id="IPR000337">
    <property type="entry name" value="GPCR_3"/>
</dbReference>
<evidence type="ECO:0000256" key="3">
    <source>
        <dbReference type="ARBA" id="ARBA00022692"/>
    </source>
</evidence>
<keyword evidence="2" id="KW-1003">Cell membrane</keyword>
<sequence>IEELITKFIQHILALVFTIDEINENPELLSNVTLGFHIHDSYTDSKTTFRATLDLLSKSHQFLPNYKCGSNGKLIGVIGGLSADTSLCLEEVLGLYKVPQVRIMDEHHDIYENWILNSFFSFSPALQLQGIVQLLLHFRWKWVGLVSIDNQSGEHFLEVLQPILSQQGICSAFIKRIPKTHPICSVEEILGKISNNISFFQNSRANVVVIYGESVTLFWLFNLSSGQVWISTAQIDFVFNNFQKDFNIQMFHGTLSFAIHSKDVLAFEEFLQKVKPSLANGNSFINNFWENAFSCSFSNSTTIDECTGEEMLQNLPTPFFEMSMTGHSYSIYNAVYAMAHALDMIYSSNCRSKAVPRYKDIEPWQLLKCFTFFPPKLHSFLQTISFNNSVGDEVTLNEHREVMDGFDLINLITFSNGSYAKVKVGRLNPKTLLEKEFVVPPTSLCNDPCQPGFHKVRKEAEPFCCYDCLQCEEDKISYLMGRCSAYYALENGENVCLPKVIHFLSYKEPLGITLASFTISLSLTATFVLGVFINYQHTPIVKANNQSLSYSLLVSLILSFLCAFFFFDRPIQITCLLRQTSFGIIFSVAISCILAKTIMVILAFMAIQPHSKTSKWMGRKLPIFIVLSCSFVQAGILATWLGFAPPFPDVDMHTLEEEIVLECNEGSTKMFYCVLGYMGFLSIISFFVAFLAKNLPDSFNEAKFITFSMLVFCSVWLSFVPTYTSTKGKYMVIVEIFSILASSTGLLSCIFFPKCYVILLRPDLNQNIVCKSNSNSY</sequence>
<keyword evidence="5 11" id="KW-1133">Transmembrane helix</keyword>
<feature type="transmembrane region" description="Helical" evidence="11">
    <location>
        <begin position="674"/>
        <end position="692"/>
    </location>
</feature>
<evidence type="ECO:0000256" key="6">
    <source>
        <dbReference type="ARBA" id="ARBA00023040"/>
    </source>
</evidence>
<keyword evidence="7 11" id="KW-0472">Membrane</keyword>
<evidence type="ECO:0000256" key="4">
    <source>
        <dbReference type="ARBA" id="ARBA00022729"/>
    </source>
</evidence>
<feature type="transmembrane region" description="Helical" evidence="11">
    <location>
        <begin position="510"/>
        <end position="535"/>
    </location>
</feature>
<keyword evidence="8" id="KW-0675">Receptor</keyword>
<dbReference type="Gene3D" id="3.40.50.2300">
    <property type="match status" value="2"/>
</dbReference>
<dbReference type="Proteomes" id="UP000472273">
    <property type="component" value="Unplaced"/>
</dbReference>
<dbReference type="InterPro" id="IPR038550">
    <property type="entry name" value="GPCR_3_9-Cys_sf"/>
</dbReference>
<feature type="transmembrane region" description="Helical" evidence="11">
    <location>
        <begin position="582"/>
        <end position="609"/>
    </location>
</feature>
<feature type="transmembrane region" description="Helical" evidence="11">
    <location>
        <begin position="704"/>
        <end position="724"/>
    </location>
</feature>
<dbReference type="InterPro" id="IPR001828">
    <property type="entry name" value="ANF_lig-bd_rcpt"/>
</dbReference>
<keyword evidence="10" id="KW-0807">Transducer</keyword>
<evidence type="ECO:0000259" key="12">
    <source>
        <dbReference type="PROSITE" id="PS50259"/>
    </source>
</evidence>
<accession>A0A670ZKR8</accession>
<evidence type="ECO:0000256" key="10">
    <source>
        <dbReference type="ARBA" id="ARBA00023224"/>
    </source>
</evidence>
<dbReference type="GeneTree" id="ENSGT00950000182788"/>
<evidence type="ECO:0000256" key="5">
    <source>
        <dbReference type="ARBA" id="ARBA00022989"/>
    </source>
</evidence>
<keyword evidence="14" id="KW-1185">Reference proteome</keyword>
<keyword evidence="6" id="KW-0297">G-protein coupled receptor</keyword>
<keyword evidence="4" id="KW-0732">Signal</keyword>
<dbReference type="PROSITE" id="PS50259">
    <property type="entry name" value="G_PROTEIN_RECEP_F3_4"/>
    <property type="match status" value="1"/>
</dbReference>
<evidence type="ECO:0000256" key="7">
    <source>
        <dbReference type="ARBA" id="ARBA00023136"/>
    </source>
</evidence>
<feature type="transmembrane region" description="Helical" evidence="11">
    <location>
        <begin position="621"/>
        <end position="643"/>
    </location>
</feature>
<dbReference type="InterPro" id="IPR028082">
    <property type="entry name" value="Peripla_BP_I"/>
</dbReference>